<dbReference type="Proteomes" id="UP000266285">
    <property type="component" value="Segment"/>
</dbReference>
<dbReference type="Pfam" id="PF07028">
    <property type="entry name" value="DUF1319"/>
    <property type="match status" value="1"/>
</dbReference>
<evidence type="ECO:0000313" key="3">
    <source>
        <dbReference type="Proteomes" id="UP000266285"/>
    </source>
</evidence>
<evidence type="ECO:0000256" key="1">
    <source>
        <dbReference type="SAM" id="Coils"/>
    </source>
</evidence>
<reference evidence="2 3" key="1">
    <citation type="journal article" date="2016" name="Viruses">
        <title>A Sequence-Independent Strategy for Amplification and Characterisation of Episomal Badnavirus Sequences Reveals Three Previously Uncharacterised Yam Badnaviruses.</title>
        <authorList>
            <person name="Bomer M."/>
            <person name="Turaki A.A."/>
            <person name="Silva G."/>
            <person name="Kumar P.L."/>
            <person name="Seal S.E."/>
        </authorList>
    </citation>
    <scope>NUCLEOTIDE SEQUENCE [LARGE SCALE GENOMIC DNA]</scope>
    <source>
        <strain evidence="2">DBALV-[3RT]</strain>
    </source>
</reference>
<dbReference type="RefSeq" id="YP_009506265.1">
    <property type="nucleotide sequence ID" value="NC_038381.1"/>
</dbReference>
<proteinExistence type="predicted"/>
<organism evidence="2 3">
    <name type="scientific">Dioscorea bacilliform AL virus</name>
    <dbReference type="NCBI Taxonomy" id="1619899"/>
    <lineage>
        <taxon>Viruses</taxon>
        <taxon>Riboviria</taxon>
        <taxon>Pararnavirae</taxon>
        <taxon>Artverviricota</taxon>
        <taxon>Revtraviricetes</taxon>
        <taxon>Ortervirales</taxon>
        <taxon>Caulimoviridae</taxon>
        <taxon>Badnavirus</taxon>
        <taxon>Badnavirus alphadioscoreae</taxon>
    </lineage>
</organism>
<dbReference type="InterPro" id="IPR010746">
    <property type="entry name" value="CYMV_Orf1"/>
</dbReference>
<evidence type="ECO:0000313" key="2">
    <source>
        <dbReference type="EMBL" id="ANV20882.1"/>
    </source>
</evidence>
<sequence length="143" mass="16788">MSRSLDLEKTLKDYLDKSTEPEYLDLHTIDRPTTKQLANNLCYLNHQAKLLSRVSLKYFFQLQEEIQQLKAENVKLRKELVNLTKEVVENRPLTERKVQDLVLRITEQPKEIEQQAVRLVKDLSSKLDRVEAILRKVEGNTSL</sequence>
<dbReference type="OrthoDB" id="21362at10239"/>
<feature type="coiled-coil region" evidence="1">
    <location>
        <begin position="59"/>
        <end position="86"/>
    </location>
</feature>
<accession>A0A3G1E439</accession>
<keyword evidence="3" id="KW-1185">Reference proteome</keyword>
<dbReference type="GeneID" id="37617077"/>
<name>A0A3G1E439_9VIRU</name>
<keyword evidence="1" id="KW-0175">Coiled coil</keyword>
<protein>
    <submittedName>
        <fullName evidence="2">ORF1 protein</fullName>
    </submittedName>
</protein>
<dbReference type="KEGG" id="vg:37617077"/>
<dbReference type="EMBL" id="KX008573">
    <property type="protein sequence ID" value="ANV20882.1"/>
    <property type="molecule type" value="Genomic_DNA"/>
</dbReference>